<gene>
    <name evidence="9" type="primary">lspA</name>
    <name evidence="12" type="ORF">FRZ03_10565</name>
</gene>
<feature type="active site" evidence="9">
    <location>
        <position position="148"/>
    </location>
</feature>
<dbReference type="AlphaFoldDB" id="A0A5C6JW16"/>
<dbReference type="EMBL" id="VOGW01000058">
    <property type="protein sequence ID" value="TWV53417.1"/>
    <property type="molecule type" value="Genomic_DNA"/>
</dbReference>
<comment type="function">
    <text evidence="9">This protein specifically catalyzes the removal of signal peptides from prolipoproteins.</text>
</comment>
<reference evidence="12" key="1">
    <citation type="journal article" date="2019" name="Microbiol. Resour. Announc.">
        <title>Draft Genomic Sequences of Streptomyces misionensis and Streptomyces albidoflavus, bacteria applied for phytopathogen biocontrol.</title>
        <authorList>
            <person name="Pylro V."/>
            <person name="Dias A."/>
            <person name="Andreote F."/>
            <person name="Varani A."/>
            <person name="Andreote C."/>
            <person name="Bernardo E."/>
            <person name="Martins T."/>
        </authorList>
    </citation>
    <scope>NUCLEOTIDE SEQUENCE [LARGE SCALE GENOMIC DNA]</scope>
    <source>
        <strain evidence="12">66</strain>
    </source>
</reference>
<evidence type="ECO:0000256" key="8">
    <source>
        <dbReference type="ARBA" id="ARBA00023136"/>
    </source>
</evidence>
<evidence type="ECO:0000256" key="2">
    <source>
        <dbReference type="ARBA" id="ARBA00022475"/>
    </source>
</evidence>
<evidence type="ECO:0000256" key="6">
    <source>
        <dbReference type="ARBA" id="ARBA00022801"/>
    </source>
</evidence>
<accession>A0A5C6JW16</accession>
<keyword evidence="5 9" id="KW-0064">Aspartyl protease</keyword>
<evidence type="ECO:0000256" key="10">
    <source>
        <dbReference type="RuleBase" id="RU004181"/>
    </source>
</evidence>
<evidence type="ECO:0000256" key="1">
    <source>
        <dbReference type="ARBA" id="ARBA00006139"/>
    </source>
</evidence>
<dbReference type="Pfam" id="PF01252">
    <property type="entry name" value="Peptidase_A8"/>
    <property type="match status" value="1"/>
</dbReference>
<name>A0A5C6JW16_9ACTN</name>
<dbReference type="PRINTS" id="PR00781">
    <property type="entry name" value="LIPOSIGPTASE"/>
</dbReference>
<evidence type="ECO:0000256" key="5">
    <source>
        <dbReference type="ARBA" id="ARBA00022750"/>
    </source>
</evidence>
<evidence type="ECO:0000256" key="4">
    <source>
        <dbReference type="ARBA" id="ARBA00022692"/>
    </source>
</evidence>
<feature type="transmembrane region" description="Helical" evidence="9">
    <location>
        <begin position="78"/>
        <end position="104"/>
    </location>
</feature>
<feature type="region of interest" description="Disordered" evidence="11">
    <location>
        <begin position="1"/>
        <end position="27"/>
    </location>
</feature>
<dbReference type="Proteomes" id="UP000320481">
    <property type="component" value="Unassembled WGS sequence"/>
</dbReference>
<evidence type="ECO:0000256" key="9">
    <source>
        <dbReference type="HAMAP-Rule" id="MF_00161"/>
    </source>
</evidence>
<evidence type="ECO:0000313" key="12">
    <source>
        <dbReference type="EMBL" id="TWV53417.1"/>
    </source>
</evidence>
<feature type="transmembrane region" description="Helical" evidence="9">
    <location>
        <begin position="156"/>
        <end position="177"/>
    </location>
</feature>
<evidence type="ECO:0000256" key="11">
    <source>
        <dbReference type="SAM" id="MobiDB-lite"/>
    </source>
</evidence>
<keyword evidence="6 9" id="KW-0378">Hydrolase</keyword>
<keyword evidence="13" id="KW-1185">Reference proteome</keyword>
<dbReference type="HAMAP" id="MF_00161">
    <property type="entry name" value="LspA"/>
    <property type="match status" value="1"/>
</dbReference>
<dbReference type="GO" id="GO:0006508">
    <property type="term" value="P:proteolysis"/>
    <property type="evidence" value="ECO:0007669"/>
    <property type="project" value="UniProtKB-KW"/>
</dbReference>
<dbReference type="PANTHER" id="PTHR33695">
    <property type="entry name" value="LIPOPROTEIN SIGNAL PEPTIDASE"/>
    <property type="match status" value="1"/>
</dbReference>
<keyword evidence="4 9" id="KW-0812">Transmembrane</keyword>
<comment type="similarity">
    <text evidence="1 9 10">Belongs to the peptidase A8 family.</text>
</comment>
<keyword evidence="8 9" id="KW-0472">Membrane</keyword>
<evidence type="ECO:0000256" key="7">
    <source>
        <dbReference type="ARBA" id="ARBA00022989"/>
    </source>
</evidence>
<feature type="active site" evidence="9">
    <location>
        <position position="162"/>
    </location>
</feature>
<comment type="pathway">
    <text evidence="9">Protein modification; lipoprotein biosynthesis (signal peptide cleavage).</text>
</comment>
<feature type="transmembrane region" description="Helical" evidence="9">
    <location>
        <begin position="35"/>
        <end position="58"/>
    </location>
</feature>
<proteinExistence type="inferred from homology"/>
<dbReference type="PANTHER" id="PTHR33695:SF1">
    <property type="entry name" value="LIPOPROTEIN SIGNAL PEPTIDASE"/>
    <property type="match status" value="1"/>
</dbReference>
<evidence type="ECO:0000313" key="13">
    <source>
        <dbReference type="Proteomes" id="UP000320481"/>
    </source>
</evidence>
<dbReference type="UniPathway" id="UPA00665"/>
<comment type="catalytic activity">
    <reaction evidence="9">
        <text>Release of signal peptides from bacterial membrane prolipoproteins. Hydrolyzes -Xaa-Yaa-Zaa-|-(S,diacylglyceryl)Cys-, in which Xaa is hydrophobic (preferably Leu), and Yaa (Ala or Ser) and Zaa (Gly or Ala) have small, neutral side chains.</text>
        <dbReference type="EC" id="3.4.23.36"/>
    </reaction>
</comment>
<comment type="subcellular location">
    <subcellularLocation>
        <location evidence="9">Cell membrane</location>
        <topology evidence="9">Multi-pass membrane protein</topology>
    </subcellularLocation>
</comment>
<evidence type="ECO:0000256" key="3">
    <source>
        <dbReference type="ARBA" id="ARBA00022670"/>
    </source>
</evidence>
<dbReference type="GO" id="GO:0004190">
    <property type="term" value="F:aspartic-type endopeptidase activity"/>
    <property type="evidence" value="ECO:0007669"/>
    <property type="project" value="UniProtKB-UniRule"/>
</dbReference>
<feature type="transmembrane region" description="Helical" evidence="9">
    <location>
        <begin position="116"/>
        <end position="136"/>
    </location>
</feature>
<dbReference type="InterPro" id="IPR001872">
    <property type="entry name" value="Peptidase_A8"/>
</dbReference>
<protein>
    <recommendedName>
        <fullName evidence="9">Lipoprotein signal peptidase</fullName>
        <ecNumber evidence="9">3.4.23.36</ecNumber>
    </recommendedName>
    <alternativeName>
        <fullName evidence="9">Prolipoprotein signal peptidase</fullName>
    </alternativeName>
    <alternativeName>
        <fullName evidence="9">Signal peptidase II</fullName>
        <shortName evidence="9">SPase II</shortName>
    </alternativeName>
</protein>
<sequence length="225" mass="23580">MTARTPDGGTGRRTNVRRSEPGAGGAPGARRRIRVLWLVAAVAYALDLGSEVAVVAGLEGRDPVPVLGSWLELRVQRNPGAAFGMGSASTIVFTLIALAVVVVVVRVARRLTSTPWAIALGLLLGGAVGDLTDRLFRSPGGMRGAVVDFVAVRDVSVMNLADWAISCGSVLIVVLSFRGHDRGTRALPGSGPTGGGPHTWAGEHRASLHRVRAVPVRPALRRRLP</sequence>
<comment type="caution">
    <text evidence="12">The sequence shown here is derived from an EMBL/GenBank/DDBJ whole genome shotgun (WGS) entry which is preliminary data.</text>
</comment>
<keyword evidence="3 9" id="KW-0645">Protease</keyword>
<keyword evidence="2 9" id="KW-1003">Cell membrane</keyword>
<dbReference type="GO" id="GO:0005886">
    <property type="term" value="C:plasma membrane"/>
    <property type="evidence" value="ECO:0007669"/>
    <property type="project" value="UniProtKB-SubCell"/>
</dbReference>
<keyword evidence="7 9" id="KW-1133">Transmembrane helix</keyword>
<organism evidence="12 13">
    <name type="scientific">Streptomyces misionensis</name>
    <dbReference type="NCBI Taxonomy" id="67331"/>
    <lineage>
        <taxon>Bacteria</taxon>
        <taxon>Bacillati</taxon>
        <taxon>Actinomycetota</taxon>
        <taxon>Actinomycetes</taxon>
        <taxon>Kitasatosporales</taxon>
        <taxon>Streptomycetaceae</taxon>
        <taxon>Streptomyces</taxon>
    </lineage>
</organism>
<dbReference type="EC" id="3.4.23.36" evidence="9"/>